<protein>
    <submittedName>
        <fullName evidence="1">Uncharacterized protein</fullName>
    </submittedName>
</protein>
<sequence length="125" mass="13402">LGAIIGAFKTLGILLEHVPNTMVKQFRGPSGGNGGAREGVTDAIEPREEAALAAALPDKVPWAWVREDEEDKDGLVIHSTKSSACCGSTRPAAEKKDVHTVQRTQYTNCKYCSCLPVVLIGSEEH</sequence>
<name>A0A2G9QIC7_AQUCT</name>
<gene>
    <name evidence="1" type="ORF">AB205_0139640</name>
</gene>
<feature type="non-terminal residue" evidence="1">
    <location>
        <position position="1"/>
    </location>
</feature>
<accession>A0A2G9QIC7</accession>
<dbReference type="AlphaFoldDB" id="A0A2G9QIC7"/>
<organism evidence="1 2">
    <name type="scientific">Aquarana catesbeiana</name>
    <name type="common">American bullfrog</name>
    <name type="synonym">Rana catesbeiana</name>
    <dbReference type="NCBI Taxonomy" id="8400"/>
    <lineage>
        <taxon>Eukaryota</taxon>
        <taxon>Metazoa</taxon>
        <taxon>Chordata</taxon>
        <taxon>Craniata</taxon>
        <taxon>Vertebrata</taxon>
        <taxon>Euteleostomi</taxon>
        <taxon>Amphibia</taxon>
        <taxon>Batrachia</taxon>
        <taxon>Anura</taxon>
        <taxon>Neobatrachia</taxon>
        <taxon>Ranoidea</taxon>
        <taxon>Ranidae</taxon>
        <taxon>Aquarana</taxon>
    </lineage>
</organism>
<dbReference type="EMBL" id="KV977418">
    <property type="protein sequence ID" value="PIO15382.1"/>
    <property type="molecule type" value="Genomic_DNA"/>
</dbReference>
<keyword evidence="2" id="KW-1185">Reference proteome</keyword>
<reference evidence="2" key="1">
    <citation type="journal article" date="2017" name="Nat. Commun.">
        <title>The North American bullfrog draft genome provides insight into hormonal regulation of long noncoding RNA.</title>
        <authorList>
            <person name="Hammond S.A."/>
            <person name="Warren R.L."/>
            <person name="Vandervalk B.P."/>
            <person name="Kucuk E."/>
            <person name="Khan H."/>
            <person name="Gibb E.A."/>
            <person name="Pandoh P."/>
            <person name="Kirk H."/>
            <person name="Zhao Y."/>
            <person name="Jones M."/>
            <person name="Mungall A.J."/>
            <person name="Coope R."/>
            <person name="Pleasance S."/>
            <person name="Moore R.A."/>
            <person name="Holt R.A."/>
            <person name="Round J.M."/>
            <person name="Ohora S."/>
            <person name="Walle B.V."/>
            <person name="Veldhoen N."/>
            <person name="Helbing C.C."/>
            <person name="Birol I."/>
        </authorList>
    </citation>
    <scope>NUCLEOTIDE SEQUENCE [LARGE SCALE GENOMIC DNA]</scope>
</reference>
<dbReference type="Proteomes" id="UP000228934">
    <property type="component" value="Unassembled WGS sequence"/>
</dbReference>
<evidence type="ECO:0000313" key="1">
    <source>
        <dbReference type="EMBL" id="PIO15382.1"/>
    </source>
</evidence>
<evidence type="ECO:0000313" key="2">
    <source>
        <dbReference type="Proteomes" id="UP000228934"/>
    </source>
</evidence>
<proteinExistence type="predicted"/>